<dbReference type="EMBL" id="CABVGX010000020">
    <property type="protein sequence ID" value="VVM90662.1"/>
    <property type="molecule type" value="Genomic_DNA"/>
</dbReference>
<keyword evidence="2" id="KW-0169">Cobalamin biosynthesis</keyword>
<reference evidence="4 5" key="1">
    <citation type="submission" date="2019-09" db="EMBL/GenBank/DDBJ databases">
        <authorList>
            <person name="Chandra G."/>
            <person name="Truman W A."/>
        </authorList>
    </citation>
    <scope>NUCLEOTIDE SEQUENCE [LARGE SCALE GENOMIC DNA]</scope>
    <source>
        <strain evidence="4">PS645</strain>
    </source>
</reference>
<evidence type="ECO:0000256" key="1">
    <source>
        <dbReference type="ARBA" id="ARBA00004953"/>
    </source>
</evidence>
<dbReference type="Proteomes" id="UP000325607">
    <property type="component" value="Unassembled WGS sequence"/>
</dbReference>
<dbReference type="AlphaFoldDB" id="A0A5E6TDS8"/>
<dbReference type="PROSITE" id="PS51014">
    <property type="entry name" value="COBK_CBIJ"/>
    <property type="match status" value="1"/>
</dbReference>
<comment type="pathway">
    <text evidence="1">Cofactor biosynthesis; adenosylcobalamin biosynthesis.</text>
</comment>
<dbReference type="Pfam" id="PF02571">
    <property type="entry name" value="CbiJ"/>
    <property type="match status" value="1"/>
</dbReference>
<sequence>MKRILLLGGVTEALTIARTLGPHHIYSLAGVGRVPTDLACQVRVGGYGGVDGLVQFIRDEGVTLLLDATHPYAAQISQNAAIAAHLTSIPCWALRRPAWQAQPGDDWREVAGWDELIEALQPFRRPLFTLGREPLQHLLEIPPEQFWTLRALDVHPGNERCEVIGARGPFLINDERELFERKQIDVLISKNSGSTATEPKLEVARERGLPVIVLRRPVLAEVTREFGSVSDLLSAL</sequence>
<evidence type="ECO:0000256" key="3">
    <source>
        <dbReference type="ARBA" id="ARBA00023002"/>
    </source>
</evidence>
<dbReference type="NCBIfam" id="NF005969">
    <property type="entry name" value="PRK08057.1-3"/>
    <property type="match status" value="1"/>
</dbReference>
<organism evidence="4 5">
    <name type="scientific">Pseudomonas fluorescens</name>
    <dbReference type="NCBI Taxonomy" id="294"/>
    <lineage>
        <taxon>Bacteria</taxon>
        <taxon>Pseudomonadati</taxon>
        <taxon>Pseudomonadota</taxon>
        <taxon>Gammaproteobacteria</taxon>
        <taxon>Pseudomonadales</taxon>
        <taxon>Pseudomonadaceae</taxon>
        <taxon>Pseudomonas</taxon>
    </lineage>
</organism>
<evidence type="ECO:0000313" key="4">
    <source>
        <dbReference type="EMBL" id="VVM90662.1"/>
    </source>
</evidence>
<accession>A0A5E6TDS8</accession>
<keyword evidence="3 4" id="KW-0560">Oxidoreductase</keyword>
<evidence type="ECO:0000256" key="2">
    <source>
        <dbReference type="ARBA" id="ARBA00022573"/>
    </source>
</evidence>
<evidence type="ECO:0000313" key="5">
    <source>
        <dbReference type="Proteomes" id="UP000325607"/>
    </source>
</evidence>
<dbReference type="OrthoDB" id="5183775at2"/>
<dbReference type="InterPro" id="IPR003723">
    <property type="entry name" value="Precorrin-6x_reduct"/>
</dbReference>
<name>A0A5E6TDS8_PSEFL</name>
<dbReference type="RefSeq" id="WP_150580935.1">
    <property type="nucleotide sequence ID" value="NZ_CABVGX010000020.1"/>
</dbReference>
<gene>
    <name evidence="4" type="primary">cobK</name>
    <name evidence="4" type="ORF">PS645_02760</name>
</gene>
<dbReference type="GO" id="GO:0016994">
    <property type="term" value="F:precorrin-6A reductase activity"/>
    <property type="evidence" value="ECO:0007669"/>
    <property type="project" value="UniProtKB-EC"/>
</dbReference>
<dbReference type="PANTHER" id="PTHR36925:SF1">
    <property type="entry name" value="COBALT-PRECORRIN-6A REDUCTASE"/>
    <property type="match status" value="1"/>
</dbReference>
<dbReference type="EC" id="1.3.1.54" evidence="4"/>
<dbReference type="GO" id="GO:0009236">
    <property type="term" value="P:cobalamin biosynthetic process"/>
    <property type="evidence" value="ECO:0007669"/>
    <property type="project" value="UniProtKB-UniPathway"/>
</dbReference>
<protein>
    <submittedName>
        <fullName evidence="4">Precorrin-6A reductase</fullName>
        <ecNumber evidence="4">1.3.1.54</ecNumber>
    </submittedName>
</protein>
<dbReference type="PANTHER" id="PTHR36925">
    <property type="entry name" value="COBALT-PRECORRIN-6A REDUCTASE"/>
    <property type="match status" value="1"/>
</dbReference>
<dbReference type="UniPathway" id="UPA00148"/>
<proteinExistence type="predicted"/>